<evidence type="ECO:0000313" key="2">
    <source>
        <dbReference type="EMBL" id="KAK1741249.1"/>
    </source>
</evidence>
<evidence type="ECO:0000256" key="1">
    <source>
        <dbReference type="SAM" id="MobiDB-lite"/>
    </source>
</evidence>
<gene>
    <name evidence="2" type="ORF">QTG54_007727</name>
</gene>
<comment type="caution">
    <text evidence="2">The sequence shown here is derived from an EMBL/GenBank/DDBJ whole genome shotgun (WGS) entry which is preliminary data.</text>
</comment>
<proteinExistence type="predicted"/>
<keyword evidence="3" id="KW-1185">Reference proteome</keyword>
<accession>A0AAD8Y7K0</accession>
<name>A0AAD8Y7K0_9STRA</name>
<dbReference type="AlphaFoldDB" id="A0AAD8Y7K0"/>
<dbReference type="EMBL" id="JATAAI010000013">
    <property type="protein sequence ID" value="KAK1741249.1"/>
    <property type="molecule type" value="Genomic_DNA"/>
</dbReference>
<sequence length="91" mass="10226">MEHRAMMSRSQSLRRIPAEAESSSNRTSDLRGSLSFMSSSGWFNKGKVDNTTSMKNEEFGFGLGYEPKKANANHPHVLLRRLSSSNCECKK</sequence>
<evidence type="ECO:0000313" key="3">
    <source>
        <dbReference type="Proteomes" id="UP001224775"/>
    </source>
</evidence>
<protein>
    <submittedName>
        <fullName evidence="2">Uncharacterized protein</fullName>
    </submittedName>
</protein>
<organism evidence="2 3">
    <name type="scientific">Skeletonema marinoi</name>
    <dbReference type="NCBI Taxonomy" id="267567"/>
    <lineage>
        <taxon>Eukaryota</taxon>
        <taxon>Sar</taxon>
        <taxon>Stramenopiles</taxon>
        <taxon>Ochrophyta</taxon>
        <taxon>Bacillariophyta</taxon>
        <taxon>Coscinodiscophyceae</taxon>
        <taxon>Thalassiosirophycidae</taxon>
        <taxon>Thalassiosirales</taxon>
        <taxon>Skeletonemataceae</taxon>
        <taxon>Skeletonema</taxon>
        <taxon>Skeletonema marinoi-dohrnii complex</taxon>
    </lineage>
</organism>
<reference evidence="2" key="1">
    <citation type="submission" date="2023-06" db="EMBL/GenBank/DDBJ databases">
        <title>Survivors Of The Sea: Transcriptome response of Skeletonema marinoi to long-term dormancy.</title>
        <authorList>
            <person name="Pinder M.I.M."/>
            <person name="Kourtchenko O."/>
            <person name="Robertson E.K."/>
            <person name="Larsson T."/>
            <person name="Maumus F."/>
            <person name="Osuna-Cruz C.M."/>
            <person name="Vancaester E."/>
            <person name="Stenow R."/>
            <person name="Vandepoele K."/>
            <person name="Ploug H."/>
            <person name="Bruchert V."/>
            <person name="Godhe A."/>
            <person name="Topel M."/>
        </authorList>
    </citation>
    <scope>NUCLEOTIDE SEQUENCE</scope>
    <source>
        <strain evidence="2">R05AC</strain>
    </source>
</reference>
<feature type="region of interest" description="Disordered" evidence="1">
    <location>
        <begin position="1"/>
        <end position="33"/>
    </location>
</feature>
<dbReference type="Proteomes" id="UP001224775">
    <property type="component" value="Unassembled WGS sequence"/>
</dbReference>